<evidence type="ECO:0000313" key="5">
    <source>
        <dbReference type="Proteomes" id="UP000030645"/>
    </source>
</evidence>
<reference evidence="5" key="1">
    <citation type="submission" date="2013-01" db="EMBL/GenBank/DDBJ databases">
        <title>Draft Genome Sequence of a Mulberry Tree, Morus notabilis C.K. Schneid.</title>
        <authorList>
            <person name="He N."/>
            <person name="Zhao S."/>
        </authorList>
    </citation>
    <scope>NUCLEOTIDE SEQUENCE</scope>
</reference>
<dbReference type="Pfam" id="PF02151">
    <property type="entry name" value="UVR"/>
    <property type="match status" value="1"/>
</dbReference>
<feature type="compositionally biased region" description="Polar residues" evidence="2">
    <location>
        <begin position="89"/>
        <end position="102"/>
    </location>
</feature>
<dbReference type="Proteomes" id="UP000030645">
    <property type="component" value="Unassembled WGS sequence"/>
</dbReference>
<dbReference type="InterPro" id="IPR001943">
    <property type="entry name" value="UVR_dom"/>
</dbReference>
<dbReference type="AlphaFoldDB" id="W9QY16"/>
<feature type="domain" description="UVR" evidence="3">
    <location>
        <begin position="252"/>
        <end position="287"/>
    </location>
</feature>
<evidence type="ECO:0000256" key="2">
    <source>
        <dbReference type="SAM" id="MobiDB-lite"/>
    </source>
</evidence>
<feature type="compositionally biased region" description="Basic and acidic residues" evidence="2">
    <location>
        <begin position="185"/>
        <end position="204"/>
    </location>
</feature>
<evidence type="ECO:0000256" key="1">
    <source>
        <dbReference type="SAM" id="Coils"/>
    </source>
</evidence>
<dbReference type="PROSITE" id="PS50151">
    <property type="entry name" value="UVR"/>
    <property type="match status" value="1"/>
</dbReference>
<organism evidence="4 5">
    <name type="scientific">Morus notabilis</name>
    <dbReference type="NCBI Taxonomy" id="981085"/>
    <lineage>
        <taxon>Eukaryota</taxon>
        <taxon>Viridiplantae</taxon>
        <taxon>Streptophyta</taxon>
        <taxon>Embryophyta</taxon>
        <taxon>Tracheophyta</taxon>
        <taxon>Spermatophyta</taxon>
        <taxon>Magnoliopsida</taxon>
        <taxon>eudicotyledons</taxon>
        <taxon>Gunneridae</taxon>
        <taxon>Pentapetalae</taxon>
        <taxon>rosids</taxon>
        <taxon>fabids</taxon>
        <taxon>Rosales</taxon>
        <taxon>Moraceae</taxon>
        <taxon>Moreae</taxon>
        <taxon>Morus</taxon>
    </lineage>
</organism>
<gene>
    <name evidence="4" type="ORF">L484_010284</name>
</gene>
<keyword evidence="5" id="KW-1185">Reference proteome</keyword>
<sequence>MDDTDSLFEGMVLFTPNSSYLEQEDEQPQQQQQQQDEQIDNAVQPKLADDGDDRKAEIPDGDAPSSLETESSQPLDEGLFSDLTIISPLPTTTEEIPSVSRQVSRKKKRASLRIGYGRDSPADEAPSPTPAQAQVGSDETLAQAQVGSDETLVQAQVGSDETLAQAQHQVDAGTVPETTANGDYSYKDDRDHDFRDGQGRDGDHDEVRLEQIKAKILEKLEHGRRSAAAVSESRKEAIARRRKAAERLRGASEAYAELERRLNEACESEDFETAERLSDRLAAAEGERQSLVAVLRDAEAECDAVDLRMEEVLASQIAAEEECASLLNQFAKDASNKADLIIRTAQEVSSKQMDEWLSSTEALEAKKLELEIESHIVSEAHTFLDTSIEHSIEDDRKERESLCKKKDALMDELQQLLLLVKQKEHEIAETECNIKAVDKRIGDVVSGFREMQSNIDSKVGDLQSGLSILDLESEALSTKKKEINELLTQEKEKGAKLRELANVSAEEAKAYEEVVRLRKNLMVSVLKSREDRVRLARAEEKLSDEVQMLQQVISSSRSTLQELSTRKSSIQQDIATSKQKIMFIDKRVPELEAEKKVAAAARNFKEAARIAAEAKSLTIEKDSVQIYMDTAISELDKIEGEIEDTIEKLQETEVLVLSKEKEVAMARFERLLLTAGSATAERVAALELGNLEEANLLLAEAEAADLEAKELQPVYDFKVEDFANIPKHFISMELVANLGKKQLEELAASVGFSPS</sequence>
<feature type="compositionally biased region" description="Basic and acidic residues" evidence="2">
    <location>
        <begin position="47"/>
        <end position="58"/>
    </location>
</feature>
<dbReference type="EMBL" id="KE343845">
    <property type="protein sequence ID" value="EXB44178.1"/>
    <property type="molecule type" value="Genomic_DNA"/>
</dbReference>
<evidence type="ECO:0000313" key="4">
    <source>
        <dbReference type="EMBL" id="EXB44178.1"/>
    </source>
</evidence>
<dbReference type="PANTHER" id="PTHR38394:SF1">
    <property type="entry name" value="NEUROFILAMENT LIGHT PROTEIN"/>
    <property type="match status" value="1"/>
</dbReference>
<dbReference type="PANTHER" id="PTHR38394">
    <property type="entry name" value="NEUROFILAMENT LIGHT PROTEIN"/>
    <property type="match status" value="1"/>
</dbReference>
<dbReference type="OrthoDB" id="1301563at2759"/>
<dbReference type="eggNOG" id="ENOG502QTJ3">
    <property type="taxonomic scope" value="Eukaryota"/>
</dbReference>
<evidence type="ECO:0000259" key="3">
    <source>
        <dbReference type="PROSITE" id="PS50151"/>
    </source>
</evidence>
<keyword evidence="1" id="KW-0175">Coiled coil</keyword>
<dbReference type="STRING" id="981085.W9QY16"/>
<feature type="compositionally biased region" description="Polar residues" evidence="2">
    <location>
        <begin position="130"/>
        <end position="168"/>
    </location>
</feature>
<protein>
    <recommendedName>
        <fullName evidence="3">UVR domain-containing protein</fullName>
    </recommendedName>
</protein>
<feature type="region of interest" description="Disordered" evidence="2">
    <location>
        <begin position="1"/>
        <end position="204"/>
    </location>
</feature>
<feature type="coiled-coil region" evidence="1">
    <location>
        <begin position="392"/>
        <end position="440"/>
    </location>
</feature>
<name>W9QY16_9ROSA</name>
<accession>W9QY16</accession>
<feature type="coiled-coil region" evidence="1">
    <location>
        <begin position="628"/>
        <end position="655"/>
    </location>
</feature>
<dbReference type="KEGG" id="mnt:21393579"/>
<proteinExistence type="predicted"/>
<feature type="coiled-coil region" evidence="1">
    <location>
        <begin position="241"/>
        <end position="315"/>
    </location>
</feature>